<dbReference type="AlphaFoldDB" id="A0A177SD33"/>
<evidence type="ECO:0000256" key="1">
    <source>
        <dbReference type="ARBA" id="ARBA00022741"/>
    </source>
</evidence>
<dbReference type="PANTHER" id="PTHR12169:SF6">
    <property type="entry name" value="AFG1-LIKE ATPASE"/>
    <property type="match status" value="1"/>
</dbReference>
<dbReference type="GO" id="GO:0016887">
    <property type="term" value="F:ATP hydrolysis activity"/>
    <property type="evidence" value="ECO:0007669"/>
    <property type="project" value="InterPro"/>
</dbReference>
<evidence type="ECO:0000313" key="3">
    <source>
        <dbReference type="EMBL" id="OAI86388.1"/>
    </source>
</evidence>
<dbReference type="InterPro" id="IPR005654">
    <property type="entry name" value="ATPase_AFG1-like"/>
</dbReference>
<organism evidence="3 4">
    <name type="scientific">Pseudomonas putida</name>
    <name type="common">Arthrobacter siderocapsulatus</name>
    <dbReference type="NCBI Taxonomy" id="303"/>
    <lineage>
        <taxon>Bacteria</taxon>
        <taxon>Pseudomonadati</taxon>
        <taxon>Pseudomonadota</taxon>
        <taxon>Gammaproteobacteria</taxon>
        <taxon>Pseudomonadales</taxon>
        <taxon>Pseudomonadaceae</taxon>
        <taxon>Pseudomonas</taxon>
    </lineage>
</organism>
<comment type="caution">
    <text evidence="3">The sequence shown here is derived from an EMBL/GenBank/DDBJ whole genome shotgun (WGS) entry which is preliminary data.</text>
</comment>
<dbReference type="Gene3D" id="3.40.50.300">
    <property type="entry name" value="P-loop containing nucleotide triphosphate hydrolases"/>
    <property type="match status" value="1"/>
</dbReference>
<dbReference type="InterPro" id="IPR027417">
    <property type="entry name" value="P-loop_NTPase"/>
</dbReference>
<dbReference type="RefSeq" id="WP_064304222.1">
    <property type="nucleotide sequence ID" value="NZ_LUCV01000040.1"/>
</dbReference>
<evidence type="ECO:0000256" key="2">
    <source>
        <dbReference type="ARBA" id="ARBA00022840"/>
    </source>
</evidence>
<dbReference type="Pfam" id="PF03969">
    <property type="entry name" value="AFG1_ATPase"/>
    <property type="match status" value="1"/>
</dbReference>
<dbReference type="Proteomes" id="UP000077752">
    <property type="component" value="Unassembled WGS sequence"/>
</dbReference>
<name>A0A177SD33_PSEPU</name>
<proteinExistence type="predicted"/>
<sequence>MPAWIRSPLRALRQRLAAAPAAEPGKAREIQRFFADKAQQQGYSLSQGQQQVIAAMAEQAARLPTGRARSLYLHGQVGRGKSWLLDGFFTALGDVPKRRLHFHDFFARLHQGMFEHRRQDDALAVTLDALLGDCRVLCFDEFHVHDIGDAMLLTRLYQALFERGIFVLVTSNYPPKGLLPNPLYHQRFEPVIRLIEARMDVLEVGGEQDYRALPDAGRQQRFTQGHYVWPGTAGQLQRLGFGGATHEQVLQVNKRQLRARVRDERSVVFDFASICEQATAVIDYLELIQRFEHWTIEGLPDLQECTIAAQQRFINLIDVLYDRDKRLLLIGERPLAQSLGGSVADLARTRSRLGQLQQVGPE</sequence>
<evidence type="ECO:0000313" key="4">
    <source>
        <dbReference type="Proteomes" id="UP000077752"/>
    </source>
</evidence>
<keyword evidence="1" id="KW-0547">Nucleotide-binding</keyword>
<accession>A0A177SD33</accession>
<dbReference type="GO" id="GO:0051301">
    <property type="term" value="P:cell division"/>
    <property type="evidence" value="ECO:0007669"/>
    <property type="project" value="TreeGrafter"/>
</dbReference>
<dbReference type="SUPFAM" id="SSF52540">
    <property type="entry name" value="P-loop containing nucleoside triphosphate hydrolases"/>
    <property type="match status" value="1"/>
</dbReference>
<dbReference type="GO" id="GO:0005524">
    <property type="term" value="F:ATP binding"/>
    <property type="evidence" value="ECO:0007669"/>
    <property type="project" value="UniProtKB-KW"/>
</dbReference>
<dbReference type="PANTHER" id="PTHR12169">
    <property type="entry name" value="ATPASE N2B"/>
    <property type="match status" value="1"/>
</dbReference>
<protein>
    <submittedName>
        <fullName evidence="3">ATPase</fullName>
    </submittedName>
</protein>
<dbReference type="GO" id="GO:0005737">
    <property type="term" value="C:cytoplasm"/>
    <property type="evidence" value="ECO:0007669"/>
    <property type="project" value="TreeGrafter"/>
</dbReference>
<dbReference type="NCBIfam" id="NF040713">
    <property type="entry name" value="ZapE"/>
    <property type="match status" value="1"/>
</dbReference>
<keyword evidence="2" id="KW-0067">ATP-binding</keyword>
<reference evidence="3 4" key="1">
    <citation type="submission" date="2016-03" db="EMBL/GenBank/DDBJ databases">
        <title>Draft Genome Assembly of Pseudomonas putida strain CBF10-2.</title>
        <authorList>
            <person name="Iyer R.S."/>
            <person name="Damania A."/>
        </authorList>
    </citation>
    <scope>NUCLEOTIDE SEQUENCE [LARGE SCALE GENOMIC DNA]</scope>
    <source>
        <strain evidence="3 4">CBF10-2</strain>
    </source>
</reference>
<dbReference type="GO" id="GO:0032153">
    <property type="term" value="C:cell division site"/>
    <property type="evidence" value="ECO:0007669"/>
    <property type="project" value="TreeGrafter"/>
</dbReference>
<dbReference type="EMBL" id="LUCV01000040">
    <property type="protein sequence ID" value="OAI86388.1"/>
    <property type="molecule type" value="Genomic_DNA"/>
</dbReference>
<gene>
    <name evidence="3" type="ORF">AYO28_01480</name>
</gene>